<dbReference type="SUPFAM" id="SSF46689">
    <property type="entry name" value="Homeodomain-like"/>
    <property type="match status" value="1"/>
</dbReference>
<dbReference type="Gene3D" id="1.10.10.60">
    <property type="entry name" value="Homeodomain-like"/>
    <property type="match status" value="1"/>
</dbReference>
<evidence type="ECO:0000313" key="5">
    <source>
        <dbReference type="EMBL" id="MFC5521474.1"/>
    </source>
</evidence>
<keyword evidence="3" id="KW-0804">Transcription</keyword>
<gene>
    <name evidence="5" type="ORF">ACFPP7_11160</name>
</gene>
<organism evidence="5 6">
    <name type="scientific">Polaromonas jejuensis</name>
    <dbReference type="NCBI Taxonomy" id="457502"/>
    <lineage>
        <taxon>Bacteria</taxon>
        <taxon>Pseudomonadati</taxon>
        <taxon>Pseudomonadota</taxon>
        <taxon>Betaproteobacteria</taxon>
        <taxon>Burkholderiales</taxon>
        <taxon>Comamonadaceae</taxon>
        <taxon>Polaromonas</taxon>
    </lineage>
</organism>
<evidence type="ECO:0000259" key="4">
    <source>
        <dbReference type="PROSITE" id="PS01124"/>
    </source>
</evidence>
<keyword evidence="6" id="KW-1185">Reference proteome</keyword>
<keyword evidence="2" id="KW-0238">DNA-binding</keyword>
<dbReference type="EMBL" id="JBHSMX010000016">
    <property type="protein sequence ID" value="MFC5521474.1"/>
    <property type="molecule type" value="Genomic_DNA"/>
</dbReference>
<protein>
    <submittedName>
        <fullName evidence="5">Helix-turn-helix domain-containing protein</fullName>
    </submittedName>
</protein>
<evidence type="ECO:0000256" key="1">
    <source>
        <dbReference type="ARBA" id="ARBA00023015"/>
    </source>
</evidence>
<feature type="domain" description="HTH araC/xylS-type" evidence="4">
    <location>
        <begin position="214"/>
        <end position="315"/>
    </location>
</feature>
<dbReference type="PANTHER" id="PTHR46796">
    <property type="entry name" value="HTH-TYPE TRANSCRIPTIONAL ACTIVATOR RHAS-RELATED"/>
    <property type="match status" value="1"/>
</dbReference>
<dbReference type="Pfam" id="PF14525">
    <property type="entry name" value="AraC_binding_2"/>
    <property type="match status" value="1"/>
</dbReference>
<accession>A0ABW0Q9E9</accession>
<proteinExistence type="predicted"/>
<dbReference type="Pfam" id="PF12833">
    <property type="entry name" value="HTH_18"/>
    <property type="match status" value="1"/>
</dbReference>
<sequence>MKYNRWSTLHIAPRHRAEFWRSAGQDALTPITPHIPRLDNFEATLTTRSLDVVVLNQVQVLTSSHDVEQTDADLARGGPPCLLVDVYLSGQVHASQHDRKIIAKPGEPFLIDSRQKYRLNHPNPVSMLALVVPYTALGAHEAAINALTASHLPERASLQLLASQMRALSAWPHDLQAAESARVSDLLVGTLQAVLLDAAEDSAGARKERSFLRRKVQQLIERQYADPALSPAVVAYQMGVSVRTLHARLAQDGTSFGAELMAHRLQRAYTMLQGAPQHSTTVIAIAALCGFSSAAHFSRRFRARYGMPPGALLRES</sequence>
<dbReference type="InterPro" id="IPR018060">
    <property type="entry name" value="HTH_AraC"/>
</dbReference>
<evidence type="ECO:0000313" key="6">
    <source>
        <dbReference type="Proteomes" id="UP001596084"/>
    </source>
</evidence>
<dbReference type="PANTHER" id="PTHR46796:SF6">
    <property type="entry name" value="ARAC SUBFAMILY"/>
    <property type="match status" value="1"/>
</dbReference>
<dbReference type="InterPro" id="IPR050204">
    <property type="entry name" value="AraC_XylS_family_regulators"/>
</dbReference>
<evidence type="ECO:0000256" key="3">
    <source>
        <dbReference type="ARBA" id="ARBA00023163"/>
    </source>
</evidence>
<name>A0ABW0Q9E9_9BURK</name>
<dbReference type="Proteomes" id="UP001596084">
    <property type="component" value="Unassembled WGS sequence"/>
</dbReference>
<dbReference type="RefSeq" id="WP_084389579.1">
    <property type="nucleotide sequence ID" value="NZ_JBHSMX010000016.1"/>
</dbReference>
<comment type="caution">
    <text evidence="5">The sequence shown here is derived from an EMBL/GenBank/DDBJ whole genome shotgun (WGS) entry which is preliminary data.</text>
</comment>
<evidence type="ECO:0000256" key="2">
    <source>
        <dbReference type="ARBA" id="ARBA00023125"/>
    </source>
</evidence>
<dbReference type="SMART" id="SM00342">
    <property type="entry name" value="HTH_ARAC"/>
    <property type="match status" value="1"/>
</dbReference>
<dbReference type="InterPro" id="IPR009057">
    <property type="entry name" value="Homeodomain-like_sf"/>
</dbReference>
<dbReference type="PROSITE" id="PS01124">
    <property type="entry name" value="HTH_ARAC_FAMILY_2"/>
    <property type="match status" value="1"/>
</dbReference>
<keyword evidence="1" id="KW-0805">Transcription regulation</keyword>
<reference evidence="6" key="1">
    <citation type="journal article" date="2019" name="Int. J. Syst. Evol. Microbiol.">
        <title>The Global Catalogue of Microorganisms (GCM) 10K type strain sequencing project: providing services to taxonomists for standard genome sequencing and annotation.</title>
        <authorList>
            <consortium name="The Broad Institute Genomics Platform"/>
            <consortium name="The Broad Institute Genome Sequencing Center for Infectious Disease"/>
            <person name="Wu L."/>
            <person name="Ma J."/>
        </authorList>
    </citation>
    <scope>NUCLEOTIDE SEQUENCE [LARGE SCALE GENOMIC DNA]</scope>
    <source>
        <strain evidence="6">CGMCC 4.7277</strain>
    </source>
</reference>
<dbReference type="InterPro" id="IPR035418">
    <property type="entry name" value="AraC-bd_2"/>
</dbReference>